<proteinExistence type="predicted"/>
<dbReference type="Gramene" id="evm.model.10.1143">
    <property type="protein sequence ID" value="cds.evm.model.10.1143"/>
    <property type="gene ID" value="evm.TU.10.1143"/>
</dbReference>
<dbReference type="AlphaFoldDB" id="A0A803QIM0"/>
<dbReference type="Proteomes" id="UP000596661">
    <property type="component" value="Unassembled WGS sequence"/>
</dbReference>
<dbReference type="EMBL" id="UZAU01000818">
    <property type="status" value="NOT_ANNOTATED_CDS"/>
    <property type="molecule type" value="Genomic_DNA"/>
</dbReference>
<organism evidence="2 3">
    <name type="scientific">Cannabis sativa</name>
    <name type="common">Hemp</name>
    <name type="synonym">Marijuana</name>
    <dbReference type="NCBI Taxonomy" id="3483"/>
    <lineage>
        <taxon>Eukaryota</taxon>
        <taxon>Viridiplantae</taxon>
        <taxon>Streptophyta</taxon>
        <taxon>Embryophyta</taxon>
        <taxon>Tracheophyta</taxon>
        <taxon>Spermatophyta</taxon>
        <taxon>Magnoliopsida</taxon>
        <taxon>eudicotyledons</taxon>
        <taxon>Gunneridae</taxon>
        <taxon>Pentapetalae</taxon>
        <taxon>rosids</taxon>
        <taxon>fabids</taxon>
        <taxon>Rosales</taxon>
        <taxon>Cannabaceae</taxon>
        <taxon>Cannabis</taxon>
    </lineage>
</organism>
<protein>
    <recommendedName>
        <fullName evidence="1">Reverse transcriptase zinc-binding domain-containing protein</fullName>
    </recommendedName>
</protein>
<feature type="domain" description="Reverse transcriptase zinc-binding" evidence="1">
    <location>
        <begin position="16"/>
        <end position="98"/>
    </location>
</feature>
<dbReference type="EnsemblPlants" id="evm.model.10.1143">
    <property type="protein sequence ID" value="cds.evm.model.10.1143"/>
    <property type="gene ID" value="evm.TU.10.1143"/>
</dbReference>
<evidence type="ECO:0000259" key="1">
    <source>
        <dbReference type="Pfam" id="PF13966"/>
    </source>
</evidence>
<evidence type="ECO:0000313" key="2">
    <source>
        <dbReference type="EnsemblPlants" id="cds.evm.model.10.1143"/>
    </source>
</evidence>
<dbReference type="Pfam" id="PF13966">
    <property type="entry name" value="zf-RVT"/>
    <property type="match status" value="1"/>
</dbReference>
<evidence type="ECO:0000313" key="3">
    <source>
        <dbReference type="Proteomes" id="UP000596661"/>
    </source>
</evidence>
<dbReference type="InterPro" id="IPR026960">
    <property type="entry name" value="RVT-Znf"/>
</dbReference>
<name>A0A803QIM0_CANSA</name>
<sequence length="275" mass="31304">MTNNVMLNQAAKGNKFKVSKFYVDLIGAAKSSYATSIWHKFIVPKHRFIFWQIINEQLLTRDLLSKFLPITSALCVVCENAMESHNHLFIDCIFTKKVIACVESWAGVLSWPKYFSELQQRCFPAKPDFAEQSFNWKGFPDKKVSDFIKQCEKYFGENTLKKIDFTINGGELVVGETSGVEGYNLEHPDFPPPTSDAPLAESEDRICPVAYDWFAGRMSVFDGMESLLPLSVKSTIVSRSSLRGFAPIMVATKALMYLDHEEFGFFFCDTPQKRH</sequence>
<keyword evidence="3" id="KW-1185">Reference proteome</keyword>
<reference evidence="2" key="1">
    <citation type="submission" date="2021-03" db="UniProtKB">
        <authorList>
            <consortium name="EnsemblPlants"/>
        </authorList>
    </citation>
    <scope>IDENTIFICATION</scope>
</reference>
<accession>A0A803QIM0</accession>